<dbReference type="RefSeq" id="WP_162218275.1">
    <property type="nucleotide sequence ID" value="NZ_JAAEHK010000008.1"/>
</dbReference>
<dbReference type="PROSITE" id="PS50975">
    <property type="entry name" value="ATP_GRASP"/>
    <property type="match status" value="1"/>
</dbReference>
<evidence type="ECO:0008006" key="9">
    <source>
        <dbReference type="Google" id="ProtNLM"/>
    </source>
</evidence>
<name>A0A7C9JS97_9GAMM</name>
<organism evidence="7 8">
    <name type="scientific">Vreelandella alkaliphila</name>
    <dbReference type="NCBI Taxonomy" id="272774"/>
    <lineage>
        <taxon>Bacteria</taxon>
        <taxon>Pseudomonadati</taxon>
        <taxon>Pseudomonadota</taxon>
        <taxon>Gammaproteobacteria</taxon>
        <taxon>Oceanospirillales</taxon>
        <taxon>Halomonadaceae</taxon>
        <taxon>Vreelandella</taxon>
    </lineage>
</organism>
<evidence type="ECO:0000256" key="1">
    <source>
        <dbReference type="ARBA" id="ARBA00023211"/>
    </source>
</evidence>
<dbReference type="Pfam" id="PF00708">
    <property type="entry name" value="Acylphosphatase"/>
    <property type="match status" value="1"/>
</dbReference>
<evidence type="ECO:0000256" key="4">
    <source>
        <dbReference type="RuleBase" id="RU004168"/>
    </source>
</evidence>
<dbReference type="GO" id="GO:0005737">
    <property type="term" value="C:cytoplasm"/>
    <property type="evidence" value="ECO:0007669"/>
    <property type="project" value="TreeGrafter"/>
</dbReference>
<keyword evidence="1" id="KW-0464">Manganese</keyword>
<gene>
    <name evidence="7" type="ORF">GPL32_07670</name>
</gene>
<keyword evidence="2" id="KW-0067">ATP-binding</keyword>
<dbReference type="SUPFAM" id="SSF54975">
    <property type="entry name" value="Acylphosphatase/BLUF domain-like"/>
    <property type="match status" value="1"/>
</dbReference>
<protein>
    <recommendedName>
        <fullName evidence="9">Acylphosphatase</fullName>
    </recommendedName>
</protein>
<comment type="caution">
    <text evidence="3">Lacks conserved residue(s) required for the propagation of feature annotation.</text>
</comment>
<dbReference type="SUPFAM" id="SSF56059">
    <property type="entry name" value="Glutathione synthetase ATP-binding domain-like"/>
    <property type="match status" value="1"/>
</dbReference>
<dbReference type="PANTHER" id="PTHR21621:SF0">
    <property type="entry name" value="BETA-CITRYLGLUTAMATE SYNTHASE B-RELATED"/>
    <property type="match status" value="1"/>
</dbReference>
<evidence type="ECO:0000256" key="2">
    <source>
        <dbReference type="PROSITE-ProRule" id="PRU00409"/>
    </source>
</evidence>
<comment type="similarity">
    <text evidence="4">Belongs to the acylphosphatase family.</text>
</comment>
<accession>A0A7C9JS97</accession>
<comment type="caution">
    <text evidence="7">The sequence shown here is derived from an EMBL/GenBank/DDBJ whole genome shotgun (WGS) entry which is preliminary data.</text>
</comment>
<dbReference type="OrthoDB" id="9803907at2"/>
<reference evidence="7 8" key="1">
    <citation type="submission" date="2020-01" db="EMBL/GenBank/DDBJ databases">
        <title>Whole genome sequencing of Halomonas alkaliphila strain LS44.</title>
        <authorList>
            <person name="Kumar S."/>
            <person name="Paul D."/>
            <person name="Shouche Y."/>
            <person name="Suryavanshi M.V."/>
        </authorList>
    </citation>
    <scope>NUCLEOTIDE SEQUENCE [LARGE SCALE GENOMIC DNA]</scope>
    <source>
        <strain evidence="7 8">LS44</strain>
    </source>
</reference>
<feature type="domain" description="Acylphosphatase-like" evidence="6">
    <location>
        <begin position="392"/>
        <end position="480"/>
    </location>
</feature>
<evidence type="ECO:0000313" key="7">
    <source>
        <dbReference type="EMBL" id="NDL70385.1"/>
    </source>
</evidence>
<dbReference type="GO" id="GO:0005524">
    <property type="term" value="F:ATP binding"/>
    <property type="evidence" value="ECO:0007669"/>
    <property type="project" value="UniProtKB-UniRule"/>
</dbReference>
<dbReference type="Proteomes" id="UP000480312">
    <property type="component" value="Unassembled WGS sequence"/>
</dbReference>
<dbReference type="Gene3D" id="3.30.470.20">
    <property type="entry name" value="ATP-grasp fold, B domain"/>
    <property type="match status" value="2"/>
</dbReference>
<evidence type="ECO:0000313" key="8">
    <source>
        <dbReference type="Proteomes" id="UP000480312"/>
    </source>
</evidence>
<proteinExistence type="inferred from homology"/>
<feature type="domain" description="ATP-grasp" evidence="5">
    <location>
        <begin position="88"/>
        <end position="335"/>
    </location>
</feature>
<evidence type="ECO:0000259" key="5">
    <source>
        <dbReference type="PROSITE" id="PS50975"/>
    </source>
</evidence>
<dbReference type="GO" id="GO:0018169">
    <property type="term" value="F:ribosomal S6-glutamic acid ligase activity"/>
    <property type="evidence" value="ECO:0007669"/>
    <property type="project" value="TreeGrafter"/>
</dbReference>
<dbReference type="InterPro" id="IPR011761">
    <property type="entry name" value="ATP-grasp"/>
</dbReference>
<evidence type="ECO:0000256" key="3">
    <source>
        <dbReference type="PROSITE-ProRule" id="PRU00520"/>
    </source>
</evidence>
<dbReference type="PANTHER" id="PTHR21621">
    <property type="entry name" value="RIBOSOMAL PROTEIN S6 MODIFICATION PROTEIN"/>
    <property type="match status" value="1"/>
</dbReference>
<dbReference type="PROSITE" id="PS51160">
    <property type="entry name" value="ACYLPHOSPHATASE_3"/>
    <property type="match status" value="1"/>
</dbReference>
<dbReference type="GO" id="GO:0009432">
    <property type="term" value="P:SOS response"/>
    <property type="evidence" value="ECO:0007669"/>
    <property type="project" value="TreeGrafter"/>
</dbReference>
<dbReference type="InterPro" id="IPR036046">
    <property type="entry name" value="Acylphosphatase-like_dom_sf"/>
</dbReference>
<keyword evidence="2" id="KW-0547">Nucleotide-binding</keyword>
<dbReference type="InterPro" id="IPR001792">
    <property type="entry name" value="Acylphosphatase-like_dom"/>
</dbReference>
<dbReference type="AlphaFoldDB" id="A0A7C9JS97"/>
<dbReference type="EMBL" id="JAAEHK010000008">
    <property type="protein sequence ID" value="NDL70385.1"/>
    <property type="molecule type" value="Genomic_DNA"/>
</dbReference>
<evidence type="ECO:0000259" key="6">
    <source>
        <dbReference type="PROSITE" id="PS51160"/>
    </source>
</evidence>
<dbReference type="Gene3D" id="3.30.70.100">
    <property type="match status" value="1"/>
</dbReference>
<sequence length="480" mass="52866">MDAPNMLSKESVCFNKDAFMSYAMLGKSSLDAYLIMLAAVQKGLAVTYLGKGRFSLSDGDKKYSFIRSGEQKESKKARSICINKGDTRSCFEKDGVSCPSGFIHDKKTPITYAEAMKRIGRKKLVVKPLAESKGRGVTTEVQNDKAFEAAVSKIKSNLFLVEEQVEGEEYRCYVVGDKVVAVTGRDKPNVIGDGESNIKELVSRKNKERLKNPHLSTRKIKIDSNIKGYLKSQGLDLSSVPGDGDKIYLSTVANLSLGADSVDCFNDFPDIAKDNVVLALKSVGLNHGGVDIIVERNGAEVRSYCLEVNSRANIGSHSFPMKGGESNNLVAQEIVNFYFKGGEGFESSLYFDFSDLRKEEKNFLFSSAALSSKEYVELSEGVKVINPIFFVKVGMKIFGEFKGGAYRKWFKDFCKENEINGWVRGVSNNGVEAVVSGSKDKVQHLLDKVSYSSSLSKVESVLIGKRVRQVKPGFVTLKAK</sequence>
<dbReference type="GO" id="GO:0046872">
    <property type="term" value="F:metal ion binding"/>
    <property type="evidence" value="ECO:0007669"/>
    <property type="project" value="InterPro"/>
</dbReference>